<comment type="caution">
    <text evidence="1">The sequence shown here is derived from an EMBL/GenBank/DDBJ whole genome shotgun (WGS) entry which is preliminary data.</text>
</comment>
<sequence>MTTSPSTGLPAGIRPGGRFAEWRRPTPAYVVCDVDGTLVGPRVDATDEVVEAVQRAQGAGLRVGVATGRMPLGVEALVRQLGATGPHVMHNGAEVRHEGRTIAAWSLGLDQVAQLLTFTGSRDDAYLEVYTDEGFWVSSWDERARTHWDILGHEPLGVVDDAQALAGQAIPKITMTVFDTAAVPAVIAGIERLGLLVGQADSPRAPELHFVNATSPDSDKGRALARASEHLDLELSSTVAIGDAANDRSMLAVAGTAIAMGQAPAEIQALAHLVVPEVDAHGVAVALDAVRTWRTPA</sequence>
<dbReference type="GO" id="GO:0000287">
    <property type="term" value="F:magnesium ion binding"/>
    <property type="evidence" value="ECO:0007669"/>
    <property type="project" value="TreeGrafter"/>
</dbReference>
<dbReference type="PANTHER" id="PTHR10000:SF8">
    <property type="entry name" value="HAD SUPERFAMILY HYDROLASE-LIKE, TYPE 3"/>
    <property type="match status" value="1"/>
</dbReference>
<reference evidence="1" key="1">
    <citation type="journal article" date="2014" name="Int. J. Syst. Evol. Microbiol.">
        <title>Complete genome sequence of Corynebacterium casei LMG S-19264T (=DSM 44701T), isolated from a smear-ripened cheese.</title>
        <authorList>
            <consortium name="US DOE Joint Genome Institute (JGI-PGF)"/>
            <person name="Walter F."/>
            <person name="Albersmeier A."/>
            <person name="Kalinowski J."/>
            <person name="Ruckert C."/>
        </authorList>
    </citation>
    <scope>NUCLEOTIDE SEQUENCE</scope>
    <source>
        <strain evidence="1">CGMCC 1.14988</strain>
    </source>
</reference>
<dbReference type="GO" id="GO:0005829">
    <property type="term" value="C:cytosol"/>
    <property type="evidence" value="ECO:0007669"/>
    <property type="project" value="TreeGrafter"/>
</dbReference>
<reference evidence="1" key="2">
    <citation type="submission" date="2020-09" db="EMBL/GenBank/DDBJ databases">
        <authorList>
            <person name="Sun Q."/>
            <person name="Zhou Y."/>
        </authorList>
    </citation>
    <scope>NUCLEOTIDE SEQUENCE</scope>
    <source>
        <strain evidence="1">CGMCC 1.14988</strain>
    </source>
</reference>
<proteinExistence type="predicted"/>
<dbReference type="Gene3D" id="3.30.1240.10">
    <property type="match status" value="1"/>
</dbReference>
<dbReference type="AlphaFoldDB" id="A0A8J3AFX6"/>
<dbReference type="InterPro" id="IPR036412">
    <property type="entry name" value="HAD-like_sf"/>
</dbReference>
<accession>A0A8J3AFX6</accession>
<organism evidence="1 2">
    <name type="scientific">Egicoccus halophilus</name>
    <dbReference type="NCBI Taxonomy" id="1670830"/>
    <lineage>
        <taxon>Bacteria</taxon>
        <taxon>Bacillati</taxon>
        <taxon>Actinomycetota</taxon>
        <taxon>Nitriliruptoria</taxon>
        <taxon>Egicoccales</taxon>
        <taxon>Egicoccaceae</taxon>
        <taxon>Egicoccus</taxon>
    </lineage>
</organism>
<dbReference type="SUPFAM" id="SSF56784">
    <property type="entry name" value="HAD-like"/>
    <property type="match status" value="1"/>
</dbReference>
<dbReference type="Pfam" id="PF08282">
    <property type="entry name" value="Hydrolase_3"/>
    <property type="match status" value="1"/>
</dbReference>
<dbReference type="GO" id="GO:0016791">
    <property type="term" value="F:phosphatase activity"/>
    <property type="evidence" value="ECO:0007669"/>
    <property type="project" value="TreeGrafter"/>
</dbReference>
<dbReference type="InterPro" id="IPR006379">
    <property type="entry name" value="HAD-SF_hydro_IIB"/>
</dbReference>
<dbReference type="NCBIfam" id="TIGR01484">
    <property type="entry name" value="HAD-SF-IIB"/>
    <property type="match status" value="1"/>
</dbReference>
<dbReference type="RefSeq" id="WP_130650128.1">
    <property type="nucleotide sequence ID" value="NZ_BMHA01000011.1"/>
</dbReference>
<gene>
    <name evidence="1" type="ORF">GCM10011354_28780</name>
</gene>
<dbReference type="Proteomes" id="UP000650511">
    <property type="component" value="Unassembled WGS sequence"/>
</dbReference>
<dbReference type="PANTHER" id="PTHR10000">
    <property type="entry name" value="PHOSPHOSERINE PHOSPHATASE"/>
    <property type="match status" value="1"/>
</dbReference>
<evidence type="ECO:0000313" key="2">
    <source>
        <dbReference type="Proteomes" id="UP000650511"/>
    </source>
</evidence>
<dbReference type="Gene3D" id="3.40.50.1000">
    <property type="entry name" value="HAD superfamily/HAD-like"/>
    <property type="match status" value="1"/>
</dbReference>
<dbReference type="EMBL" id="BMHA01000011">
    <property type="protein sequence ID" value="GGI08376.1"/>
    <property type="molecule type" value="Genomic_DNA"/>
</dbReference>
<keyword evidence="2" id="KW-1185">Reference proteome</keyword>
<name>A0A8J3AFX6_9ACTN</name>
<evidence type="ECO:0000313" key="1">
    <source>
        <dbReference type="EMBL" id="GGI08376.1"/>
    </source>
</evidence>
<dbReference type="InterPro" id="IPR023214">
    <property type="entry name" value="HAD_sf"/>
</dbReference>
<evidence type="ECO:0008006" key="3">
    <source>
        <dbReference type="Google" id="ProtNLM"/>
    </source>
</evidence>
<protein>
    <recommendedName>
        <fullName evidence="3">Hydrolase</fullName>
    </recommendedName>
</protein>
<dbReference type="OrthoDB" id="9805604at2"/>